<comment type="caution">
    <text evidence="2">The sequence shown here is derived from an EMBL/GenBank/DDBJ whole genome shotgun (WGS) entry which is preliminary data.</text>
</comment>
<keyword evidence="3" id="KW-1185">Reference proteome</keyword>
<dbReference type="AlphaFoldDB" id="A0A8T3BB73"/>
<proteinExistence type="predicted"/>
<dbReference type="Proteomes" id="UP000829196">
    <property type="component" value="Unassembled WGS sequence"/>
</dbReference>
<keyword evidence="1" id="KW-0175">Coiled coil</keyword>
<organism evidence="2 3">
    <name type="scientific">Dendrobium nobile</name>
    <name type="common">Orchid</name>
    <dbReference type="NCBI Taxonomy" id="94219"/>
    <lineage>
        <taxon>Eukaryota</taxon>
        <taxon>Viridiplantae</taxon>
        <taxon>Streptophyta</taxon>
        <taxon>Embryophyta</taxon>
        <taxon>Tracheophyta</taxon>
        <taxon>Spermatophyta</taxon>
        <taxon>Magnoliopsida</taxon>
        <taxon>Liliopsida</taxon>
        <taxon>Asparagales</taxon>
        <taxon>Orchidaceae</taxon>
        <taxon>Epidendroideae</taxon>
        <taxon>Malaxideae</taxon>
        <taxon>Dendrobiinae</taxon>
        <taxon>Dendrobium</taxon>
    </lineage>
</organism>
<sequence length="96" mass="11127">MSLLDEFDALNKKHAELSDAHDSLKSSHAELKKEFKKLKNLKTFENKKPSLHVSHKKKHHHMSRLVHPFLGVRCFSCCMLGHIAHTCTIHHSSHWV</sequence>
<accession>A0A8T3BB73</accession>
<feature type="coiled-coil region" evidence="1">
    <location>
        <begin position="14"/>
        <end position="48"/>
    </location>
</feature>
<reference evidence="2" key="1">
    <citation type="journal article" date="2022" name="Front. Genet.">
        <title>Chromosome-Scale Assembly of the Dendrobium nobile Genome Provides Insights Into the Molecular Mechanism of the Biosynthesis of the Medicinal Active Ingredient of Dendrobium.</title>
        <authorList>
            <person name="Xu Q."/>
            <person name="Niu S.-C."/>
            <person name="Li K.-L."/>
            <person name="Zheng P.-J."/>
            <person name="Zhang X.-J."/>
            <person name="Jia Y."/>
            <person name="Liu Y."/>
            <person name="Niu Y.-X."/>
            <person name="Yu L.-H."/>
            <person name="Chen D.-F."/>
            <person name="Zhang G.-Q."/>
        </authorList>
    </citation>
    <scope>NUCLEOTIDE SEQUENCE</scope>
    <source>
        <tissue evidence="2">Leaf</tissue>
    </source>
</reference>
<dbReference type="SMR" id="A0A8T3BB73"/>
<evidence type="ECO:0000313" key="3">
    <source>
        <dbReference type="Proteomes" id="UP000829196"/>
    </source>
</evidence>
<dbReference type="EMBL" id="JAGYWB010000010">
    <property type="protein sequence ID" value="KAI0508011.1"/>
    <property type="molecule type" value="Genomic_DNA"/>
</dbReference>
<name>A0A8T3BB73_DENNO</name>
<protein>
    <submittedName>
        <fullName evidence="2">Uncharacterized protein</fullName>
    </submittedName>
</protein>
<evidence type="ECO:0000313" key="2">
    <source>
        <dbReference type="EMBL" id="KAI0508011.1"/>
    </source>
</evidence>
<gene>
    <name evidence="2" type="ORF">KFK09_014143</name>
</gene>
<evidence type="ECO:0000256" key="1">
    <source>
        <dbReference type="SAM" id="Coils"/>
    </source>
</evidence>